<proteinExistence type="predicted"/>
<accession>A0A8J7C376</accession>
<reference evidence="2 3" key="1">
    <citation type="submission" date="2020-08" db="EMBL/GenBank/DDBJ databases">
        <title>Acidobacteriota in marine sediments use diverse sulfur dissimilation pathways.</title>
        <authorList>
            <person name="Wasmund K."/>
        </authorList>
    </citation>
    <scope>NUCLEOTIDE SEQUENCE [LARGE SCALE GENOMIC DNA]</scope>
    <source>
        <strain evidence="2">MAG AM4</strain>
    </source>
</reference>
<feature type="domain" description="DUF4301" evidence="1">
    <location>
        <begin position="9"/>
        <end position="491"/>
    </location>
</feature>
<organism evidence="2 3">
    <name type="scientific">Candidatus Polarisedimenticola svalbardensis</name>
    <dbReference type="NCBI Taxonomy" id="2886004"/>
    <lineage>
        <taxon>Bacteria</taxon>
        <taxon>Pseudomonadati</taxon>
        <taxon>Acidobacteriota</taxon>
        <taxon>Candidatus Polarisedimenticolia</taxon>
        <taxon>Candidatus Polarisedimenticolales</taxon>
        <taxon>Candidatus Polarisedimenticolaceae</taxon>
        <taxon>Candidatus Polarisedimenticola</taxon>
    </lineage>
</organism>
<dbReference type="InterPro" id="IPR025393">
    <property type="entry name" value="DUF4301"/>
</dbReference>
<name>A0A8J7C376_9BACT</name>
<dbReference type="SUPFAM" id="SSF53448">
    <property type="entry name" value="Nucleotide-diphospho-sugar transferases"/>
    <property type="match status" value="1"/>
</dbReference>
<evidence type="ECO:0000313" key="3">
    <source>
        <dbReference type="Proteomes" id="UP000648239"/>
    </source>
</evidence>
<evidence type="ECO:0000313" key="2">
    <source>
        <dbReference type="EMBL" id="MBD3868941.1"/>
    </source>
</evidence>
<dbReference type="Proteomes" id="UP000648239">
    <property type="component" value="Unassembled WGS sequence"/>
</dbReference>
<comment type="caution">
    <text evidence="2">The sequence shown here is derived from an EMBL/GenBank/DDBJ whole genome shotgun (WGS) entry which is preliminary data.</text>
</comment>
<dbReference type="InterPro" id="IPR029044">
    <property type="entry name" value="Nucleotide-diphossugar_trans"/>
</dbReference>
<sequence>MSPVHPFNDDDLQELELREIGLDEAKRQLEQYRNPPGFARILKPCTAGDGIQQLPEADLPRLAGLHEEAAKAGRITKFVPASGAATRMFKDLFPCLEGDGGGAEFQKFVDGLDRFAFYRDLREEVEYGGHDLDDLVRSKNYRPIVKALLTEDGLDFANLPKGLLPFHRYDDVSRTAFEEHVMEAASYTRDAHGVCRMHFTVSPEHLTGFTSHFRDVGLLYMERFAAQFDMGCSNQKPSTDTLAVNSDDSPFRNSDDRLLFRPGGHGALIENLADLAGDIVFIKNIDNVQPERLLSTVTVWKMALGGCLLELQKELFELEERVERDEAGAIEVAARLGVEVAGSKEELLDRLRRPLRVCGVVKNTGEPGGGPFWVEGQDGRPSLQIVETAQIDPDSEEQQAHLAAATHFNPVDLVCGVRDRNGDPYDLHRFVDPGSGLVASKTAEGKPVKVLERPGLWNGAMAGWNTVFVEVPLATFSPVKSVNDLLRPEHQ</sequence>
<protein>
    <submittedName>
        <fullName evidence="2">DUF4301 family protein</fullName>
    </submittedName>
</protein>
<gene>
    <name evidence="2" type="ORF">IFK94_12505</name>
</gene>
<dbReference type="EMBL" id="JACXWD010000050">
    <property type="protein sequence ID" value="MBD3868941.1"/>
    <property type="molecule type" value="Genomic_DNA"/>
</dbReference>
<dbReference type="Pfam" id="PF14134">
    <property type="entry name" value="DUF4301"/>
    <property type="match status" value="1"/>
</dbReference>
<evidence type="ECO:0000259" key="1">
    <source>
        <dbReference type="Pfam" id="PF14134"/>
    </source>
</evidence>
<dbReference type="AlphaFoldDB" id="A0A8J7C376"/>